<dbReference type="OrthoDB" id="2401965at2759"/>
<gene>
    <name evidence="3" type="ORF">RFI_09455</name>
</gene>
<name>X6NP18_RETFI</name>
<dbReference type="FunFam" id="3.30.420.40:FF:000004">
    <property type="entry name" value="Molecular chaperone DnaK"/>
    <property type="match status" value="1"/>
</dbReference>
<proteinExistence type="predicted"/>
<feature type="non-terminal residue" evidence="3">
    <location>
        <position position="206"/>
    </location>
</feature>
<dbReference type="Proteomes" id="UP000023152">
    <property type="component" value="Unassembled WGS sequence"/>
</dbReference>
<dbReference type="GO" id="GO:0140662">
    <property type="term" value="F:ATP-dependent protein folding chaperone"/>
    <property type="evidence" value="ECO:0007669"/>
    <property type="project" value="InterPro"/>
</dbReference>
<evidence type="ECO:0000313" key="4">
    <source>
        <dbReference type="Proteomes" id="UP000023152"/>
    </source>
</evidence>
<evidence type="ECO:0000256" key="1">
    <source>
        <dbReference type="ARBA" id="ARBA00022741"/>
    </source>
</evidence>
<keyword evidence="2" id="KW-0067">ATP-binding</keyword>
<dbReference type="GO" id="GO:0005524">
    <property type="term" value="F:ATP binding"/>
    <property type="evidence" value="ECO:0007669"/>
    <property type="project" value="UniProtKB-KW"/>
</dbReference>
<dbReference type="AlphaFoldDB" id="X6NP18"/>
<protein>
    <submittedName>
        <fullName evidence="3">Molecular chaperone DnaK</fullName>
    </submittedName>
</protein>
<reference evidence="3 4" key="1">
    <citation type="journal article" date="2013" name="Curr. Biol.">
        <title>The Genome of the Foraminiferan Reticulomyxa filosa.</title>
        <authorList>
            <person name="Glockner G."/>
            <person name="Hulsmann N."/>
            <person name="Schleicher M."/>
            <person name="Noegel A.A."/>
            <person name="Eichinger L."/>
            <person name="Gallinger C."/>
            <person name="Pawlowski J."/>
            <person name="Sierra R."/>
            <person name="Euteneuer U."/>
            <person name="Pillet L."/>
            <person name="Moustafa A."/>
            <person name="Platzer M."/>
            <person name="Groth M."/>
            <person name="Szafranski K."/>
            <person name="Schliwa M."/>
        </authorList>
    </citation>
    <scope>NUCLEOTIDE SEQUENCE [LARGE SCALE GENOMIC DNA]</scope>
</reference>
<dbReference type="PANTHER" id="PTHR19375">
    <property type="entry name" value="HEAT SHOCK PROTEIN 70KDA"/>
    <property type="match status" value="1"/>
</dbReference>
<dbReference type="InterPro" id="IPR018181">
    <property type="entry name" value="Heat_shock_70_CS"/>
</dbReference>
<organism evidence="3 4">
    <name type="scientific">Reticulomyxa filosa</name>
    <dbReference type="NCBI Taxonomy" id="46433"/>
    <lineage>
        <taxon>Eukaryota</taxon>
        <taxon>Sar</taxon>
        <taxon>Rhizaria</taxon>
        <taxon>Retaria</taxon>
        <taxon>Foraminifera</taxon>
        <taxon>Monothalamids</taxon>
        <taxon>Reticulomyxidae</taxon>
        <taxon>Reticulomyxa</taxon>
    </lineage>
</organism>
<dbReference type="PROSITE" id="PS00297">
    <property type="entry name" value="HSP70_1"/>
    <property type="match status" value="1"/>
</dbReference>
<sequence length="206" mass="22623">MNINGTETQRNYAFAKTSVQHMSRRNAVIGIDLGTTNSAVAIYEGSAKIIENSEGARTTPSVVAFVTSKQGQVERLVGMSAKRQVVTNSKNTFYATKRLIGRIQTKQNKKKNTKRRFDDPAIQEIVKHLSYKVVQGDNGDAWVYCEATKSKYSPSQIGSFVLQKMKETAESYVGSKVTDAIVTVPAYFNDSQRQATKDAGAIAGLN</sequence>
<keyword evidence="1" id="KW-0547">Nucleotide-binding</keyword>
<dbReference type="InterPro" id="IPR013126">
    <property type="entry name" value="Hsp_70_fam"/>
</dbReference>
<dbReference type="Pfam" id="PF00012">
    <property type="entry name" value="HSP70"/>
    <property type="match status" value="1"/>
</dbReference>
<accession>X6NP18</accession>
<dbReference type="OMA" id="MAGACHA"/>
<dbReference type="SUPFAM" id="SSF53067">
    <property type="entry name" value="Actin-like ATPase domain"/>
    <property type="match status" value="1"/>
</dbReference>
<dbReference type="PRINTS" id="PR00301">
    <property type="entry name" value="HEATSHOCK70"/>
</dbReference>
<evidence type="ECO:0000313" key="3">
    <source>
        <dbReference type="EMBL" id="ETO27678.1"/>
    </source>
</evidence>
<dbReference type="Gene3D" id="3.30.420.40">
    <property type="match status" value="1"/>
</dbReference>
<keyword evidence="4" id="KW-1185">Reference proteome</keyword>
<dbReference type="EMBL" id="ASPP01007111">
    <property type="protein sequence ID" value="ETO27678.1"/>
    <property type="molecule type" value="Genomic_DNA"/>
</dbReference>
<comment type="caution">
    <text evidence="3">The sequence shown here is derived from an EMBL/GenBank/DDBJ whole genome shotgun (WGS) entry which is preliminary data.</text>
</comment>
<dbReference type="InterPro" id="IPR043129">
    <property type="entry name" value="ATPase_NBD"/>
</dbReference>
<evidence type="ECO:0000256" key="2">
    <source>
        <dbReference type="ARBA" id="ARBA00022840"/>
    </source>
</evidence>